<dbReference type="EMBL" id="VICE01000014">
    <property type="protein sequence ID" value="TQD51246.1"/>
    <property type="molecule type" value="Genomic_DNA"/>
</dbReference>
<protein>
    <submittedName>
        <fullName evidence="1">Uncharacterized protein</fullName>
    </submittedName>
</protein>
<keyword evidence="2" id="KW-1185">Reference proteome</keyword>
<proteinExistence type="predicted"/>
<reference evidence="1 2" key="1">
    <citation type="submission" date="2019-06" db="EMBL/GenBank/DDBJ databases">
        <title>Lysobacter alkalisoli sp. nov. isolated from saline soil.</title>
        <authorList>
            <person name="Sun J.-Q."/>
            <person name="Xu L."/>
        </authorList>
    </citation>
    <scope>NUCLEOTIDE SEQUENCE [LARGE SCALE GENOMIC DNA]</scope>
    <source>
        <strain evidence="1 2">JCM 31130</strain>
    </source>
</reference>
<dbReference type="RefSeq" id="WP_141517136.1">
    <property type="nucleotide sequence ID" value="NZ_VICE01000014.1"/>
</dbReference>
<organism evidence="1 2">
    <name type="scientific">Marilutibacter aestuarii</name>
    <dbReference type="NCBI Taxonomy" id="1706195"/>
    <lineage>
        <taxon>Bacteria</taxon>
        <taxon>Pseudomonadati</taxon>
        <taxon>Pseudomonadota</taxon>
        <taxon>Gammaproteobacteria</taxon>
        <taxon>Lysobacterales</taxon>
        <taxon>Lysobacteraceae</taxon>
        <taxon>Marilutibacter</taxon>
    </lineage>
</organism>
<accession>A0A508AMT9</accession>
<dbReference type="Proteomes" id="UP000318212">
    <property type="component" value="Unassembled WGS sequence"/>
</dbReference>
<sequence length="921" mass="98979">MGSSKKQTVGYWYHPAIHMVLGKGPIDAVLKIRGGDVDAWSGEATSNATITIDRPNLWGGEEAEGGIQGDVDLMFGAPDQMPNPAISSLIGPDSSAHRGHAALLFKGGRYGAMNPYPKPLSVMVRRILKGWDGDTCWYPETAAVPVGGRALTFAETFSTGLAEYAEVQGSKSAFSVSANQIRMLPTTASRSIIARSIPAAQFGALSFRVRVESIGAGNSGIVQVYSADGTYIHGFNAGWPGSGLRPLVGYNSGGGPTASLGSTELPTGKWFRYRAVYDPRLQVLTCTLTDEETDAVWGEVALEGPALPIASLRFWTDGPGRDVTIADVMVEGYLGDAINPAHLLYYSLTAANMQGEPVELINEASFRAAADQLYGEAFGLCTEWDPDKETVEQFRQRICNVIAANCTRSTVDGQWYVDLVRGNYVLEDLPILTDDDILDFEAEPTVMDDAVNQVAVKWFDPSTKQARTTAPLHALGAVEASGVNAETIDYSAIPTESLALRVAERDLRSKSTPLWRYTLTTNRRPYNWRLGTYFRLQAPKRGIADSVCLVGDIGKGTLRSGAISLVATQDVFAMPAATYVIGEPPVPPPDRTPVPVTEQAAFEAPYVELARTLPAAELAALAEEAGYLLTVGGRPAAGTNYRLATRPAGGEYELQDLFDWCPWATLAAPIGRMDVSATLVEGQLLDRVSVGSAVLLGTEIGRVDALDAGALTLSLGRGCGDTVEATHPAGTRLWFFDNWSGTDLVEYVTAEEANAKLLTRTGTAELPLADASELAVTFDQRAFRPYPPAALELNGLPEPAYLTGLVTATWRHRDRLSQADQLIDQTVGSIGPEAGTTYTARWYLDDVLEATQSGISDTTTNFTPSGDGSVRVEVEATRDGISSWQAQVRTFAYTVTPAEPWELQSGGVLQQQDNTTIYLMG</sequence>
<evidence type="ECO:0000313" key="1">
    <source>
        <dbReference type="EMBL" id="TQD51246.1"/>
    </source>
</evidence>
<evidence type="ECO:0000313" key="2">
    <source>
        <dbReference type="Proteomes" id="UP000318212"/>
    </source>
</evidence>
<dbReference type="AlphaFoldDB" id="A0A508AMT9"/>
<dbReference type="OrthoDB" id="5917852at2"/>
<comment type="caution">
    <text evidence="1">The sequence shown here is derived from an EMBL/GenBank/DDBJ whole genome shotgun (WGS) entry which is preliminary data.</text>
</comment>
<name>A0A508AMT9_9GAMM</name>
<gene>
    <name evidence="1" type="ORF">FKV25_02100</name>
</gene>